<keyword evidence="6" id="KW-0051">Antiviral defense</keyword>
<comment type="subcellular location">
    <subcellularLocation>
        <location evidence="1">Secreted</location>
    </subcellularLocation>
</comment>
<name>A0A315VUN0_GAMAF</name>
<accession>A0A315VUN0</accession>
<dbReference type="GO" id="GO:0005125">
    <property type="term" value="F:cytokine activity"/>
    <property type="evidence" value="ECO:0007669"/>
    <property type="project" value="UniProtKB-KW"/>
</dbReference>
<dbReference type="GO" id="GO:0005126">
    <property type="term" value="F:cytokine receptor binding"/>
    <property type="evidence" value="ECO:0007669"/>
    <property type="project" value="InterPro"/>
</dbReference>
<reference evidence="8 9" key="1">
    <citation type="journal article" date="2018" name="G3 (Bethesda)">
        <title>A High-Quality Reference Genome for the Invasive Mosquitofish Gambusia affinis Using a Chicago Library.</title>
        <authorList>
            <person name="Hoffberg S.L."/>
            <person name="Troendle N.J."/>
            <person name="Glenn T.C."/>
            <person name="Mahmud O."/>
            <person name="Louha S."/>
            <person name="Chalopin D."/>
            <person name="Bennetzen J.L."/>
            <person name="Mauricio R."/>
        </authorList>
    </citation>
    <scope>NUCLEOTIDE SEQUENCE [LARGE SCALE GENOMIC DNA]</scope>
    <source>
        <strain evidence="8">NE01/NJP1002.9</strain>
        <tissue evidence="8">Muscle</tissue>
    </source>
</reference>
<dbReference type="InterPro" id="IPR000471">
    <property type="entry name" value="Interferon_alpha/beta/delta"/>
</dbReference>
<evidence type="ECO:0000256" key="6">
    <source>
        <dbReference type="ARBA" id="ARBA00023118"/>
    </source>
</evidence>
<dbReference type="SUPFAM" id="SSF47266">
    <property type="entry name" value="4-helical cytokines"/>
    <property type="match status" value="1"/>
</dbReference>
<dbReference type="Proteomes" id="UP000250572">
    <property type="component" value="Unassembled WGS sequence"/>
</dbReference>
<dbReference type="GO" id="GO:0006955">
    <property type="term" value="P:immune response"/>
    <property type="evidence" value="ECO:0007669"/>
    <property type="project" value="UniProtKB-ARBA"/>
</dbReference>
<keyword evidence="7" id="KW-1015">Disulfide bond</keyword>
<dbReference type="AlphaFoldDB" id="A0A315VUN0"/>
<dbReference type="GO" id="GO:0005615">
    <property type="term" value="C:extracellular space"/>
    <property type="evidence" value="ECO:0007669"/>
    <property type="project" value="UniProtKB-KW"/>
</dbReference>
<evidence type="ECO:0000256" key="7">
    <source>
        <dbReference type="ARBA" id="ARBA00023157"/>
    </source>
</evidence>
<organism evidence="8 9">
    <name type="scientific">Gambusia affinis</name>
    <name type="common">Western mosquitofish</name>
    <name type="synonym">Heterandria affinis</name>
    <dbReference type="NCBI Taxonomy" id="33528"/>
    <lineage>
        <taxon>Eukaryota</taxon>
        <taxon>Metazoa</taxon>
        <taxon>Chordata</taxon>
        <taxon>Craniata</taxon>
        <taxon>Vertebrata</taxon>
        <taxon>Euteleostomi</taxon>
        <taxon>Actinopterygii</taxon>
        <taxon>Neopterygii</taxon>
        <taxon>Teleostei</taxon>
        <taxon>Neoteleostei</taxon>
        <taxon>Acanthomorphata</taxon>
        <taxon>Ovalentaria</taxon>
        <taxon>Atherinomorphae</taxon>
        <taxon>Cyprinodontiformes</taxon>
        <taxon>Poeciliidae</taxon>
        <taxon>Poeciliinae</taxon>
        <taxon>Gambusia</taxon>
    </lineage>
</organism>
<protein>
    <submittedName>
        <fullName evidence="8">Uncharacterized protein</fullName>
    </submittedName>
</protein>
<keyword evidence="3" id="KW-0202">Cytokine</keyword>
<keyword evidence="9" id="KW-1185">Reference proteome</keyword>
<comment type="caution">
    <text evidence="8">The sequence shown here is derived from an EMBL/GenBank/DDBJ whole genome shotgun (WGS) entry which is preliminary data.</text>
</comment>
<keyword evidence="4" id="KW-0964">Secreted</keyword>
<proteinExistence type="inferred from homology"/>
<dbReference type="EMBL" id="NHOQ01001148">
    <property type="protein sequence ID" value="PWA26979.1"/>
    <property type="molecule type" value="Genomic_DNA"/>
</dbReference>
<dbReference type="PANTHER" id="PTHR11691">
    <property type="entry name" value="TYPE I INTERFERON"/>
    <property type="match status" value="1"/>
</dbReference>
<dbReference type="PANTHER" id="PTHR11691:SF73">
    <property type="entry name" value="INTERFERON BETA"/>
    <property type="match status" value="1"/>
</dbReference>
<evidence type="ECO:0000256" key="1">
    <source>
        <dbReference type="ARBA" id="ARBA00004613"/>
    </source>
</evidence>
<dbReference type="InterPro" id="IPR009079">
    <property type="entry name" value="4_helix_cytokine-like_core"/>
</dbReference>
<evidence type="ECO:0000256" key="2">
    <source>
        <dbReference type="ARBA" id="ARBA00011033"/>
    </source>
</evidence>
<evidence type="ECO:0000313" key="8">
    <source>
        <dbReference type="EMBL" id="PWA26979.1"/>
    </source>
</evidence>
<keyword evidence="5" id="KW-0732">Signal</keyword>
<evidence type="ECO:0000313" key="9">
    <source>
        <dbReference type="Proteomes" id="UP000250572"/>
    </source>
</evidence>
<sequence>MTPGHYPAGIRHRSDPMNKEIKFEHVSLIVYSYSSRGRCGDRKNKKERINVRLRSEQHNVSTTTQLILCIKDLIMFGITAPVLVLCSVLTSALCCDWLSHYNDLRNSSLVLIDSMGGPFTTTTRLRIPDKLYKELMRREENFQLRFIRDSMEQIYNLYRHGNTSAAGWDAGKTNNFLESINRQIVELNECVESTHNEKTSKHYEKRLKNYYQNLRKHTLGSGDDWEMLRKATKQNLIRLEMLGNRIKANRGQH</sequence>
<dbReference type="GO" id="GO:0051607">
    <property type="term" value="P:defense response to virus"/>
    <property type="evidence" value="ECO:0007669"/>
    <property type="project" value="UniProtKB-KW"/>
</dbReference>
<dbReference type="Pfam" id="PF00143">
    <property type="entry name" value="Interferon"/>
    <property type="match status" value="1"/>
</dbReference>
<evidence type="ECO:0000256" key="4">
    <source>
        <dbReference type="ARBA" id="ARBA00022525"/>
    </source>
</evidence>
<comment type="similarity">
    <text evidence="2">Belongs to the alpha/beta interferon family.</text>
</comment>
<gene>
    <name evidence="8" type="ORF">CCH79_00019239</name>
</gene>
<evidence type="ECO:0000256" key="5">
    <source>
        <dbReference type="ARBA" id="ARBA00022729"/>
    </source>
</evidence>
<dbReference type="Gene3D" id="1.20.1250.10">
    <property type="match status" value="1"/>
</dbReference>
<evidence type="ECO:0000256" key="3">
    <source>
        <dbReference type="ARBA" id="ARBA00022514"/>
    </source>
</evidence>